<organism evidence="1">
    <name type="scientific">Anguilla anguilla</name>
    <name type="common">European freshwater eel</name>
    <name type="synonym">Muraena anguilla</name>
    <dbReference type="NCBI Taxonomy" id="7936"/>
    <lineage>
        <taxon>Eukaryota</taxon>
        <taxon>Metazoa</taxon>
        <taxon>Chordata</taxon>
        <taxon>Craniata</taxon>
        <taxon>Vertebrata</taxon>
        <taxon>Euteleostomi</taxon>
        <taxon>Actinopterygii</taxon>
        <taxon>Neopterygii</taxon>
        <taxon>Teleostei</taxon>
        <taxon>Anguilliformes</taxon>
        <taxon>Anguillidae</taxon>
        <taxon>Anguilla</taxon>
    </lineage>
</organism>
<name>A0A0E9XNT9_ANGAN</name>
<reference evidence="1" key="2">
    <citation type="journal article" date="2015" name="Fish Shellfish Immunol.">
        <title>Early steps in the European eel (Anguilla anguilla)-Vibrio vulnificus interaction in the gills: Role of the RtxA13 toxin.</title>
        <authorList>
            <person name="Callol A."/>
            <person name="Pajuelo D."/>
            <person name="Ebbesson L."/>
            <person name="Teles M."/>
            <person name="MacKenzie S."/>
            <person name="Amaro C."/>
        </authorList>
    </citation>
    <scope>NUCLEOTIDE SEQUENCE</scope>
</reference>
<sequence>MNPKLVPIQFKYIFTTNVYSHLCDKHARSCTTPLGCDPQVHLPGVLKRISKIKITSHRGKA</sequence>
<reference evidence="1" key="1">
    <citation type="submission" date="2014-11" db="EMBL/GenBank/DDBJ databases">
        <authorList>
            <person name="Amaro Gonzalez C."/>
        </authorList>
    </citation>
    <scope>NUCLEOTIDE SEQUENCE</scope>
</reference>
<proteinExistence type="predicted"/>
<accession>A0A0E9XNT9</accession>
<evidence type="ECO:0000313" key="1">
    <source>
        <dbReference type="EMBL" id="JAI03511.1"/>
    </source>
</evidence>
<protein>
    <submittedName>
        <fullName evidence="1">Uncharacterized protein</fullName>
    </submittedName>
</protein>
<dbReference type="EMBL" id="GBXM01005067">
    <property type="protein sequence ID" value="JAI03511.1"/>
    <property type="molecule type" value="Transcribed_RNA"/>
</dbReference>
<dbReference type="AlphaFoldDB" id="A0A0E9XNT9"/>